<accession>A0AAV3YZE5</accession>
<dbReference type="EMBL" id="BLXT01002239">
    <property type="protein sequence ID" value="GFN92450.1"/>
    <property type="molecule type" value="Genomic_DNA"/>
</dbReference>
<sequence>MTARQWWLSLTNILPPWPFPSPETGGQRLPTLPNQLVIFLRIELGSIPVEVPHPLLGVKLLVGLHGRLGALELNPKNLLMTKKTSL</sequence>
<comment type="caution">
    <text evidence="1">The sequence shown here is derived from an EMBL/GenBank/DDBJ whole genome shotgun (WGS) entry which is preliminary data.</text>
</comment>
<evidence type="ECO:0000313" key="2">
    <source>
        <dbReference type="Proteomes" id="UP000735302"/>
    </source>
</evidence>
<organism evidence="1 2">
    <name type="scientific">Plakobranchus ocellatus</name>
    <dbReference type="NCBI Taxonomy" id="259542"/>
    <lineage>
        <taxon>Eukaryota</taxon>
        <taxon>Metazoa</taxon>
        <taxon>Spiralia</taxon>
        <taxon>Lophotrochozoa</taxon>
        <taxon>Mollusca</taxon>
        <taxon>Gastropoda</taxon>
        <taxon>Heterobranchia</taxon>
        <taxon>Euthyneura</taxon>
        <taxon>Panpulmonata</taxon>
        <taxon>Sacoglossa</taxon>
        <taxon>Placobranchoidea</taxon>
        <taxon>Plakobranchidae</taxon>
        <taxon>Plakobranchus</taxon>
    </lineage>
</organism>
<keyword evidence="2" id="KW-1185">Reference proteome</keyword>
<gene>
    <name evidence="1" type="ORF">PoB_001895600</name>
</gene>
<name>A0AAV3YZE5_9GAST</name>
<dbReference type="AlphaFoldDB" id="A0AAV3YZE5"/>
<evidence type="ECO:0000313" key="1">
    <source>
        <dbReference type="EMBL" id="GFN92450.1"/>
    </source>
</evidence>
<proteinExistence type="predicted"/>
<dbReference type="Proteomes" id="UP000735302">
    <property type="component" value="Unassembled WGS sequence"/>
</dbReference>
<protein>
    <submittedName>
        <fullName evidence="1">Uncharacterized protein</fullName>
    </submittedName>
</protein>
<reference evidence="1 2" key="1">
    <citation type="journal article" date="2021" name="Elife">
        <title>Chloroplast acquisition without the gene transfer in kleptoplastic sea slugs, Plakobranchus ocellatus.</title>
        <authorList>
            <person name="Maeda T."/>
            <person name="Takahashi S."/>
            <person name="Yoshida T."/>
            <person name="Shimamura S."/>
            <person name="Takaki Y."/>
            <person name="Nagai Y."/>
            <person name="Toyoda A."/>
            <person name="Suzuki Y."/>
            <person name="Arimoto A."/>
            <person name="Ishii H."/>
            <person name="Satoh N."/>
            <person name="Nishiyama T."/>
            <person name="Hasebe M."/>
            <person name="Maruyama T."/>
            <person name="Minagawa J."/>
            <person name="Obokata J."/>
            <person name="Shigenobu S."/>
        </authorList>
    </citation>
    <scope>NUCLEOTIDE SEQUENCE [LARGE SCALE GENOMIC DNA]</scope>
</reference>